<dbReference type="InterPro" id="IPR000866">
    <property type="entry name" value="AhpC/TSA"/>
</dbReference>
<feature type="chain" id="PRO_5036712945" evidence="2">
    <location>
        <begin position="24"/>
        <end position="577"/>
    </location>
</feature>
<dbReference type="PANTHER" id="PTHR43640:SF1">
    <property type="entry name" value="THIOREDOXIN-DEPENDENT PEROXIREDOXIN"/>
    <property type="match status" value="1"/>
</dbReference>
<dbReference type="InterPro" id="IPR036909">
    <property type="entry name" value="Cyt_c-like_dom_sf"/>
</dbReference>
<dbReference type="Pfam" id="PF00578">
    <property type="entry name" value="AhpC-TSA"/>
    <property type="match status" value="1"/>
</dbReference>
<name>A0A934VN69_9BACT</name>
<dbReference type="InterPro" id="IPR014784">
    <property type="entry name" value="Cu2_ascorb_mOase-like_C"/>
</dbReference>
<dbReference type="InterPro" id="IPR008977">
    <property type="entry name" value="PHM/PNGase_F_dom_sf"/>
</dbReference>
<dbReference type="AlphaFoldDB" id="A0A934VN69"/>
<keyword evidence="1" id="KW-1015">Disulfide bond</keyword>
<organism evidence="4 5">
    <name type="scientific">Pelagicoccus mobilis</name>
    <dbReference type="NCBI Taxonomy" id="415221"/>
    <lineage>
        <taxon>Bacteria</taxon>
        <taxon>Pseudomonadati</taxon>
        <taxon>Verrucomicrobiota</taxon>
        <taxon>Opitutia</taxon>
        <taxon>Puniceicoccales</taxon>
        <taxon>Pelagicoccaceae</taxon>
        <taxon>Pelagicoccus</taxon>
    </lineage>
</organism>
<dbReference type="Proteomes" id="UP000617628">
    <property type="component" value="Unassembled WGS sequence"/>
</dbReference>
<dbReference type="EMBL" id="JAENIL010000005">
    <property type="protein sequence ID" value="MBK1875917.1"/>
    <property type="molecule type" value="Genomic_DNA"/>
</dbReference>
<dbReference type="SUPFAM" id="SSF46626">
    <property type="entry name" value="Cytochrome c"/>
    <property type="match status" value="1"/>
</dbReference>
<evidence type="ECO:0000256" key="2">
    <source>
        <dbReference type="SAM" id="SignalP"/>
    </source>
</evidence>
<evidence type="ECO:0000313" key="4">
    <source>
        <dbReference type="EMBL" id="MBK1875917.1"/>
    </source>
</evidence>
<dbReference type="InterPro" id="IPR047262">
    <property type="entry name" value="PRX-like1"/>
</dbReference>
<dbReference type="PANTHER" id="PTHR43640">
    <property type="entry name" value="OS07G0260300 PROTEIN"/>
    <property type="match status" value="1"/>
</dbReference>
<dbReference type="Gene3D" id="2.60.120.310">
    <property type="entry name" value="Copper type II, ascorbate-dependent monooxygenase, N-terminal domain"/>
    <property type="match status" value="1"/>
</dbReference>
<dbReference type="GO" id="GO:0016715">
    <property type="term" value="F:oxidoreductase activity, acting on paired donors, with incorporation or reduction of molecular oxygen, reduced ascorbate as one donor, and incorporation of one atom of oxygen"/>
    <property type="evidence" value="ECO:0007669"/>
    <property type="project" value="InterPro"/>
</dbReference>
<evidence type="ECO:0000259" key="3">
    <source>
        <dbReference type="PROSITE" id="PS51352"/>
    </source>
</evidence>
<feature type="signal peptide" evidence="2">
    <location>
        <begin position="1"/>
        <end position="23"/>
    </location>
</feature>
<dbReference type="RefSeq" id="WP_200354134.1">
    <property type="nucleotide sequence ID" value="NZ_JAENIL010000005.1"/>
</dbReference>
<dbReference type="GO" id="GO:0020037">
    <property type="term" value="F:heme binding"/>
    <property type="evidence" value="ECO:0007669"/>
    <property type="project" value="InterPro"/>
</dbReference>
<dbReference type="PROSITE" id="PS51352">
    <property type="entry name" value="THIOREDOXIN_2"/>
    <property type="match status" value="1"/>
</dbReference>
<dbReference type="InterPro" id="IPR013766">
    <property type="entry name" value="Thioredoxin_domain"/>
</dbReference>
<dbReference type="GO" id="GO:0016209">
    <property type="term" value="F:antioxidant activity"/>
    <property type="evidence" value="ECO:0007669"/>
    <property type="project" value="InterPro"/>
</dbReference>
<dbReference type="GO" id="GO:0005507">
    <property type="term" value="F:copper ion binding"/>
    <property type="evidence" value="ECO:0007669"/>
    <property type="project" value="InterPro"/>
</dbReference>
<dbReference type="PROSITE" id="PS51257">
    <property type="entry name" value="PROKAR_LIPOPROTEIN"/>
    <property type="match status" value="1"/>
</dbReference>
<dbReference type="SUPFAM" id="SSF49742">
    <property type="entry name" value="PHM/PNGase F"/>
    <property type="match status" value="2"/>
</dbReference>
<reference evidence="4" key="1">
    <citation type="submission" date="2021-01" db="EMBL/GenBank/DDBJ databases">
        <title>Modified the classification status of verrucomicrobia.</title>
        <authorList>
            <person name="Feng X."/>
        </authorList>
    </citation>
    <scope>NUCLEOTIDE SEQUENCE</scope>
    <source>
        <strain evidence="4">KCTC 13126</strain>
    </source>
</reference>
<dbReference type="Gene3D" id="3.40.30.10">
    <property type="entry name" value="Glutaredoxin"/>
    <property type="match status" value="1"/>
</dbReference>
<gene>
    <name evidence="4" type="ORF">JIN87_03495</name>
</gene>
<dbReference type="GO" id="GO:0009055">
    <property type="term" value="F:electron transfer activity"/>
    <property type="evidence" value="ECO:0007669"/>
    <property type="project" value="InterPro"/>
</dbReference>
<comment type="caution">
    <text evidence="4">The sequence shown here is derived from an EMBL/GenBank/DDBJ whole genome shotgun (WGS) entry which is preliminary data.</text>
</comment>
<evidence type="ECO:0000256" key="1">
    <source>
        <dbReference type="ARBA" id="ARBA00023157"/>
    </source>
</evidence>
<evidence type="ECO:0000313" key="5">
    <source>
        <dbReference type="Proteomes" id="UP000617628"/>
    </source>
</evidence>
<proteinExistence type="predicted"/>
<dbReference type="InterPro" id="IPR036939">
    <property type="entry name" value="Cu2_ascorb_mOase_N_sf"/>
</dbReference>
<dbReference type="SUPFAM" id="SSF52833">
    <property type="entry name" value="Thioredoxin-like"/>
    <property type="match status" value="1"/>
</dbReference>
<protein>
    <submittedName>
        <fullName evidence="4">Redoxin domain-containing protein</fullName>
    </submittedName>
</protein>
<feature type="domain" description="Thioredoxin" evidence="3">
    <location>
        <begin position="20"/>
        <end position="169"/>
    </location>
</feature>
<sequence length="577" mass="65046">MQKRCYPFLLVVAACLLLASVNAREVPNFNLVDIHDRNHELYRAKGKAVVLFFTGTGCPIARKSSAALKELKAKYEPQGVDFWIVNSYFDEKKKDINKEINDLGLREFIYLRDLKQLVALSYGVNRTAEIIAIDTTSLEIFYQGAINDQFGEGAERPAPTENYLDESLSQFLAGEPIARPKTRARGCRISYAKVGGDTGVPDYVTQVAPLLRENCVECHRRGGIGPWSMTSHRRVSNYSDMIEEVILTRRMPPWDPHPDYGHFKDGQELSREELQTILQWVKAGAPKGDGEDPLRAPLPDYPDWRLGEPDVVLKLPEVQTIAATGVEPYRYIEVENPFDEDVWLSGLDVKPGNRSVVHHVILYAKWPGGPSFGDNGAFFIGWAPGASALQYSDGVAKKLPAHAKLTIEMHYTTNGTEETDQSEVALYLAKGPQERNAETRAAADWNLEIAPGDHDSRHVATYAFKKPATLYALFPHMHFRGKWMRYELLTPNGKRETLLHVPRYDFQWQLSYYLQEPLKVPAGSWLMVTGAFDNSPENPANPDPKKRVLFGQQSWDEMFIGFFEAADDPEPLSLTAK</sequence>
<dbReference type="InterPro" id="IPR036249">
    <property type="entry name" value="Thioredoxin-like_sf"/>
</dbReference>
<keyword evidence="5" id="KW-1185">Reference proteome</keyword>
<dbReference type="Gene3D" id="2.60.120.230">
    <property type="match status" value="1"/>
</dbReference>
<accession>A0A934VN69</accession>
<keyword evidence="2" id="KW-0732">Signal</keyword>